<dbReference type="InterPro" id="IPR058525">
    <property type="entry name" value="DUF8212"/>
</dbReference>
<dbReference type="PANTHER" id="PTHR10622:SF10">
    <property type="entry name" value="HET DOMAIN-CONTAINING PROTEIN"/>
    <property type="match status" value="1"/>
</dbReference>
<evidence type="ECO:0000313" key="2">
    <source>
        <dbReference type="EMBL" id="PMD18458.1"/>
    </source>
</evidence>
<dbReference type="PANTHER" id="PTHR10622">
    <property type="entry name" value="HET DOMAIN-CONTAINING PROTEIN"/>
    <property type="match status" value="1"/>
</dbReference>
<dbReference type="OrthoDB" id="3562304at2759"/>
<organism evidence="2 3">
    <name type="scientific">Hyaloscypha hepaticicola</name>
    <dbReference type="NCBI Taxonomy" id="2082293"/>
    <lineage>
        <taxon>Eukaryota</taxon>
        <taxon>Fungi</taxon>
        <taxon>Dikarya</taxon>
        <taxon>Ascomycota</taxon>
        <taxon>Pezizomycotina</taxon>
        <taxon>Leotiomycetes</taxon>
        <taxon>Helotiales</taxon>
        <taxon>Hyaloscyphaceae</taxon>
        <taxon>Hyaloscypha</taxon>
    </lineage>
</organism>
<accession>A0A2J6PWQ0</accession>
<keyword evidence="3" id="KW-1185">Reference proteome</keyword>
<dbReference type="STRING" id="1745343.A0A2J6PWQ0"/>
<gene>
    <name evidence="2" type="ORF">NA56DRAFT_647907</name>
</gene>
<dbReference type="Pfam" id="PF26640">
    <property type="entry name" value="DUF8212"/>
    <property type="match status" value="1"/>
</dbReference>
<name>A0A2J6PWQ0_9HELO</name>
<dbReference type="Proteomes" id="UP000235672">
    <property type="component" value="Unassembled WGS sequence"/>
</dbReference>
<dbReference type="EMBL" id="KZ613494">
    <property type="protein sequence ID" value="PMD18458.1"/>
    <property type="molecule type" value="Genomic_DNA"/>
</dbReference>
<evidence type="ECO:0000313" key="3">
    <source>
        <dbReference type="Proteomes" id="UP000235672"/>
    </source>
</evidence>
<sequence length="101" mass="11313">MEDMAYCLLGVFGVNMPLLYGEGPRALIRLQEEIIKISDDESIFVWSVDDEQEERSLVSKLQGRVLSLTGMDERAMYAWPTEVTGSGRLLAVRPSCFAHCA</sequence>
<feature type="domain" description="DUF8212" evidence="1">
    <location>
        <begin position="25"/>
        <end position="100"/>
    </location>
</feature>
<proteinExistence type="predicted"/>
<protein>
    <recommendedName>
        <fullName evidence="1">DUF8212 domain-containing protein</fullName>
    </recommendedName>
</protein>
<reference evidence="2 3" key="1">
    <citation type="submission" date="2016-05" db="EMBL/GenBank/DDBJ databases">
        <title>A degradative enzymes factory behind the ericoid mycorrhizal symbiosis.</title>
        <authorList>
            <consortium name="DOE Joint Genome Institute"/>
            <person name="Martino E."/>
            <person name="Morin E."/>
            <person name="Grelet G."/>
            <person name="Kuo A."/>
            <person name="Kohler A."/>
            <person name="Daghino S."/>
            <person name="Barry K."/>
            <person name="Choi C."/>
            <person name="Cichocki N."/>
            <person name="Clum A."/>
            <person name="Copeland A."/>
            <person name="Hainaut M."/>
            <person name="Haridas S."/>
            <person name="Labutti K."/>
            <person name="Lindquist E."/>
            <person name="Lipzen A."/>
            <person name="Khouja H.-R."/>
            <person name="Murat C."/>
            <person name="Ohm R."/>
            <person name="Olson A."/>
            <person name="Spatafora J."/>
            <person name="Veneault-Fourrey C."/>
            <person name="Henrissat B."/>
            <person name="Grigoriev I."/>
            <person name="Martin F."/>
            <person name="Perotto S."/>
        </authorList>
    </citation>
    <scope>NUCLEOTIDE SEQUENCE [LARGE SCALE GENOMIC DNA]</scope>
    <source>
        <strain evidence="2 3">UAMH 7357</strain>
    </source>
</reference>
<dbReference type="AlphaFoldDB" id="A0A2J6PWQ0"/>
<evidence type="ECO:0000259" key="1">
    <source>
        <dbReference type="Pfam" id="PF26640"/>
    </source>
</evidence>